<dbReference type="RefSeq" id="WP_176737337.1">
    <property type="nucleotide sequence ID" value="NZ_FMHZ01000002.1"/>
</dbReference>
<keyword evidence="5" id="KW-1133">Transmembrane helix</keyword>
<evidence type="ECO:0000256" key="2">
    <source>
        <dbReference type="ARBA" id="ARBA00022475"/>
    </source>
</evidence>
<protein>
    <recommendedName>
        <fullName evidence="10">DUF2029 domain-containing protein</fullName>
    </recommendedName>
</protein>
<keyword evidence="6" id="KW-0472">Membrane</keyword>
<gene>
    <name evidence="8" type="ORF">GA0070606_3309</name>
</gene>
<name>A0A1C6V353_9ACTN</name>
<comment type="similarity">
    <text evidence="7">Belongs to the glycosyltransferase 87 family.</text>
</comment>
<dbReference type="Proteomes" id="UP000199001">
    <property type="component" value="Unassembled WGS sequence"/>
</dbReference>
<evidence type="ECO:0000256" key="1">
    <source>
        <dbReference type="ARBA" id="ARBA00004651"/>
    </source>
</evidence>
<keyword evidence="2" id="KW-1003">Cell membrane</keyword>
<evidence type="ECO:0000256" key="6">
    <source>
        <dbReference type="ARBA" id="ARBA00023136"/>
    </source>
</evidence>
<dbReference type="GO" id="GO:0016758">
    <property type="term" value="F:hexosyltransferase activity"/>
    <property type="evidence" value="ECO:0007669"/>
    <property type="project" value="InterPro"/>
</dbReference>
<keyword evidence="3" id="KW-0808">Transferase</keyword>
<evidence type="ECO:0000256" key="5">
    <source>
        <dbReference type="ARBA" id="ARBA00022989"/>
    </source>
</evidence>
<proteinExistence type="inferred from homology"/>
<evidence type="ECO:0000313" key="9">
    <source>
        <dbReference type="Proteomes" id="UP000199001"/>
    </source>
</evidence>
<evidence type="ECO:0000313" key="8">
    <source>
        <dbReference type="EMBL" id="SCL60658.1"/>
    </source>
</evidence>
<organism evidence="8 9">
    <name type="scientific">Micromonospora citrea</name>
    <dbReference type="NCBI Taxonomy" id="47855"/>
    <lineage>
        <taxon>Bacteria</taxon>
        <taxon>Bacillati</taxon>
        <taxon>Actinomycetota</taxon>
        <taxon>Actinomycetes</taxon>
        <taxon>Micromonosporales</taxon>
        <taxon>Micromonosporaceae</taxon>
        <taxon>Micromonospora</taxon>
    </lineage>
</organism>
<sequence>MTAAPTTRRGWRALDSAAGGLALDLGLYAVSAAFAAITAATSTLVPHRAWGGVAAIGYLVAALAATGQLLLRRRDPRAPLTGLRARWAVTGFAWFATALLPLAWQSVERAGGRTDRAQEEVLVVEESGRRLVDTGTPYLGHDAIAALPPGEQLLGYTPYQPGMALFGLPRAAVDAWWTDARVWFAVGTALALLLAVRALARRDRPAGHDTTGAAVLRGVQAATVLPVCALTLATGGDDLPVLALCLLALALAATGRPGRAGVAVGLAGALKLFAWPVALVLIIWGMTRRAGLRVAAGALGLPAAALLPALLVDRDALVENVLRFPLGHGLVTSPAQSPFPGHLIATTLPAGRTVAAALLLAAGLAIAVRLARRPPRTAVAAALICGYGLLAAILLMPSTRFGYLLYPLALLVWAAALRHPGSGNWRAKDGDTA</sequence>
<evidence type="ECO:0000256" key="4">
    <source>
        <dbReference type="ARBA" id="ARBA00022692"/>
    </source>
</evidence>
<keyword evidence="9" id="KW-1185">Reference proteome</keyword>
<dbReference type="AlphaFoldDB" id="A0A1C6V353"/>
<dbReference type="Pfam" id="PF09594">
    <property type="entry name" value="GT87"/>
    <property type="match status" value="1"/>
</dbReference>
<dbReference type="EMBL" id="FMHZ01000002">
    <property type="protein sequence ID" value="SCL60658.1"/>
    <property type="molecule type" value="Genomic_DNA"/>
</dbReference>
<accession>A0A1C6V353</accession>
<evidence type="ECO:0000256" key="3">
    <source>
        <dbReference type="ARBA" id="ARBA00022679"/>
    </source>
</evidence>
<reference evidence="9" key="1">
    <citation type="submission" date="2016-06" db="EMBL/GenBank/DDBJ databases">
        <authorList>
            <person name="Varghese N."/>
            <person name="Submissions Spin"/>
        </authorList>
    </citation>
    <scope>NUCLEOTIDE SEQUENCE [LARGE SCALE GENOMIC DNA]</scope>
    <source>
        <strain evidence="9">DSM 43903</strain>
    </source>
</reference>
<dbReference type="GO" id="GO:0005886">
    <property type="term" value="C:plasma membrane"/>
    <property type="evidence" value="ECO:0007669"/>
    <property type="project" value="UniProtKB-SubCell"/>
</dbReference>
<dbReference type="InterPro" id="IPR018584">
    <property type="entry name" value="GT87"/>
</dbReference>
<comment type="subcellular location">
    <subcellularLocation>
        <location evidence="1">Cell membrane</location>
        <topology evidence="1">Multi-pass membrane protein</topology>
    </subcellularLocation>
</comment>
<keyword evidence="4" id="KW-0812">Transmembrane</keyword>
<evidence type="ECO:0008006" key="10">
    <source>
        <dbReference type="Google" id="ProtNLM"/>
    </source>
</evidence>
<dbReference type="STRING" id="47855.GA0070606_3309"/>
<evidence type="ECO:0000256" key="7">
    <source>
        <dbReference type="ARBA" id="ARBA00024033"/>
    </source>
</evidence>